<dbReference type="Proteomes" id="UP000006352">
    <property type="component" value="Unassembled WGS sequence"/>
</dbReference>
<name>J4I9B2_9APHY</name>
<feature type="signal peptide" evidence="1">
    <location>
        <begin position="1"/>
        <end position="18"/>
    </location>
</feature>
<accession>J4I9B2</accession>
<organism evidence="2 3">
    <name type="scientific">Fibroporia radiculosa</name>
    <dbReference type="NCBI Taxonomy" id="599839"/>
    <lineage>
        <taxon>Eukaryota</taxon>
        <taxon>Fungi</taxon>
        <taxon>Dikarya</taxon>
        <taxon>Basidiomycota</taxon>
        <taxon>Agaricomycotina</taxon>
        <taxon>Agaricomycetes</taxon>
        <taxon>Polyporales</taxon>
        <taxon>Fibroporiaceae</taxon>
        <taxon>Fibroporia</taxon>
    </lineage>
</organism>
<dbReference type="RefSeq" id="XP_012180139.1">
    <property type="nucleotide sequence ID" value="XM_012324749.1"/>
</dbReference>
<dbReference type="InParanoid" id="J4I9B2"/>
<evidence type="ECO:0000313" key="3">
    <source>
        <dbReference type="Proteomes" id="UP000006352"/>
    </source>
</evidence>
<dbReference type="AlphaFoldDB" id="J4I9B2"/>
<dbReference type="STRING" id="599839.J4I9B2"/>
<protein>
    <submittedName>
        <fullName evidence="2">Uncharacterized protein</fullName>
    </submittedName>
</protein>
<dbReference type="OrthoDB" id="439917at2759"/>
<dbReference type="GeneID" id="24095767"/>
<gene>
    <name evidence="2" type="ORF">FIBRA_02901</name>
</gene>
<dbReference type="HOGENOM" id="CLU_983638_0_0_1"/>
<dbReference type="EMBL" id="HE797009">
    <property type="protein sequence ID" value="CCM00856.1"/>
    <property type="molecule type" value="Genomic_DNA"/>
</dbReference>
<feature type="chain" id="PRO_5003779349" evidence="1">
    <location>
        <begin position="19"/>
        <end position="283"/>
    </location>
</feature>
<evidence type="ECO:0000313" key="2">
    <source>
        <dbReference type="EMBL" id="CCM00856.1"/>
    </source>
</evidence>
<reference evidence="2 3" key="1">
    <citation type="journal article" date="2012" name="Appl. Environ. Microbiol.">
        <title>Short-read sequencing for genomic analysis of the brown rot fungus Fibroporia radiculosa.</title>
        <authorList>
            <person name="Tang J.D."/>
            <person name="Perkins A.D."/>
            <person name="Sonstegard T.S."/>
            <person name="Schroeder S.G."/>
            <person name="Burgess S.C."/>
            <person name="Diehl S.V."/>
        </authorList>
    </citation>
    <scope>NUCLEOTIDE SEQUENCE [LARGE SCALE GENOMIC DNA]</scope>
    <source>
        <strain evidence="2 3">TFFH 294</strain>
    </source>
</reference>
<evidence type="ECO:0000256" key="1">
    <source>
        <dbReference type="SAM" id="SignalP"/>
    </source>
</evidence>
<sequence length="283" mass="28814">MKLSSVFLPLLAASSALAGATRTSLTRRAHRHDVVSSRQAHIQRDLLDVCVSLDVDLDILDIVFGHIKVCLCLSLLPDFIQVDVVAKAAVDLFGEDVVLAELEALTASSLTPRRAAATPPSAFVLPPAWSATASVEPSPTAAALLSPAAAASPLAAQAKLYAASPAAAAASAGNVSTLNPTPSPAADASSHRYSHPLLHTVKTAEPSPTSIRSSARTKRDVLDLGLVAAVKADVADIVKVAGLVGTGVHVGRDLDTDAVEAANAIVDGVAEVGEDALVGINVA</sequence>
<keyword evidence="1" id="KW-0732">Signal</keyword>
<proteinExistence type="predicted"/>
<keyword evidence="3" id="KW-1185">Reference proteome</keyword>